<proteinExistence type="inferred from homology"/>
<evidence type="ECO:0000313" key="9">
    <source>
        <dbReference type="Proteomes" id="UP000184016"/>
    </source>
</evidence>
<name>A0A1M6PNB8_9BACL</name>
<dbReference type="SUPFAM" id="SSF81345">
    <property type="entry name" value="ABC transporter involved in vitamin B12 uptake, BtuC"/>
    <property type="match status" value="1"/>
</dbReference>
<gene>
    <name evidence="8" type="ORF">SAMN05443507_10887</name>
</gene>
<keyword evidence="3 6" id="KW-0812">Transmembrane</keyword>
<reference evidence="9" key="1">
    <citation type="submission" date="2016-11" db="EMBL/GenBank/DDBJ databases">
        <authorList>
            <person name="Varghese N."/>
            <person name="Submissions S."/>
        </authorList>
    </citation>
    <scope>NUCLEOTIDE SEQUENCE [LARGE SCALE GENOMIC DNA]</scope>
    <source>
        <strain evidence="9">USBA-503</strain>
    </source>
</reference>
<feature type="transmembrane region" description="Helical" evidence="7">
    <location>
        <begin position="251"/>
        <end position="269"/>
    </location>
</feature>
<dbReference type="Pfam" id="PF00950">
    <property type="entry name" value="ABC-3"/>
    <property type="match status" value="1"/>
</dbReference>
<evidence type="ECO:0000256" key="5">
    <source>
        <dbReference type="ARBA" id="ARBA00023136"/>
    </source>
</evidence>
<organism evidence="8 9">
    <name type="scientific">Alicyclobacillus tolerans</name>
    <dbReference type="NCBI Taxonomy" id="90970"/>
    <lineage>
        <taxon>Bacteria</taxon>
        <taxon>Bacillati</taxon>
        <taxon>Bacillota</taxon>
        <taxon>Bacilli</taxon>
        <taxon>Bacillales</taxon>
        <taxon>Alicyclobacillaceae</taxon>
        <taxon>Alicyclobacillus</taxon>
    </lineage>
</organism>
<dbReference type="GO" id="GO:0010043">
    <property type="term" value="P:response to zinc ion"/>
    <property type="evidence" value="ECO:0007669"/>
    <property type="project" value="TreeGrafter"/>
</dbReference>
<keyword evidence="5 7" id="KW-0472">Membrane</keyword>
<dbReference type="Proteomes" id="UP000184016">
    <property type="component" value="Unassembled WGS sequence"/>
</dbReference>
<keyword evidence="4 7" id="KW-1133">Transmembrane helix</keyword>
<evidence type="ECO:0000256" key="1">
    <source>
        <dbReference type="ARBA" id="ARBA00004141"/>
    </source>
</evidence>
<dbReference type="GO" id="GO:0043190">
    <property type="term" value="C:ATP-binding cassette (ABC) transporter complex"/>
    <property type="evidence" value="ECO:0007669"/>
    <property type="project" value="InterPro"/>
</dbReference>
<dbReference type="InterPro" id="IPR001626">
    <property type="entry name" value="ABC_TroCD"/>
</dbReference>
<feature type="transmembrane region" description="Helical" evidence="7">
    <location>
        <begin position="183"/>
        <end position="213"/>
    </location>
</feature>
<accession>A0A1M6PNB8</accession>
<feature type="transmembrane region" description="Helical" evidence="7">
    <location>
        <begin position="143"/>
        <end position="163"/>
    </location>
</feature>
<evidence type="ECO:0000256" key="6">
    <source>
        <dbReference type="RuleBase" id="RU003943"/>
    </source>
</evidence>
<dbReference type="RefSeq" id="WP_238413597.1">
    <property type="nucleotide sequence ID" value="NZ_FRAF01000008.1"/>
</dbReference>
<dbReference type="STRING" id="1830138.SAMN05443507_10887"/>
<protein>
    <submittedName>
        <fullName evidence="8">Zinc/manganese transport system permease protein</fullName>
    </submittedName>
</protein>
<dbReference type="GO" id="GO:0055085">
    <property type="term" value="P:transmembrane transport"/>
    <property type="evidence" value="ECO:0007669"/>
    <property type="project" value="InterPro"/>
</dbReference>
<feature type="transmembrane region" description="Helical" evidence="7">
    <location>
        <begin position="96"/>
        <end position="115"/>
    </location>
</feature>
<keyword evidence="9" id="KW-1185">Reference proteome</keyword>
<dbReference type="Gene3D" id="1.10.3470.10">
    <property type="entry name" value="ABC transporter involved in vitamin B12 uptake, BtuC"/>
    <property type="match status" value="1"/>
</dbReference>
<feature type="transmembrane region" description="Helical" evidence="7">
    <location>
        <begin position="25"/>
        <end position="45"/>
    </location>
</feature>
<feature type="transmembrane region" description="Helical" evidence="7">
    <location>
        <begin position="225"/>
        <end position="245"/>
    </location>
</feature>
<keyword evidence="6" id="KW-0813">Transport</keyword>
<evidence type="ECO:0000256" key="7">
    <source>
        <dbReference type="SAM" id="Phobius"/>
    </source>
</evidence>
<feature type="transmembrane region" description="Helical" evidence="7">
    <location>
        <begin position="57"/>
        <end position="84"/>
    </location>
</feature>
<evidence type="ECO:0000256" key="3">
    <source>
        <dbReference type="ARBA" id="ARBA00022692"/>
    </source>
</evidence>
<sequence length="287" mass="30770">MWSVWHFLFAPGVFRDPFMLSTWEGASIVAVLAGMIGFFVILRGTAFASHALPKGGFAGAAAAALLGINTLWGLTVFSVSGALAIGWLGRRGRHDVVIALILVFLLGSGALFLNLSDMYAPEIYSLLFGEILGITPAEVRDTAIIGLVSIIILLLVYRPLLYVSVLPESAQARGLSVRRMEMVFLFLVGLTSAVTVPIVGALLTFSLMVAPAAAASYLAKRPGMAMILSVVISLASVWLSILLSFDTGWPVGFFVASLSAFAYFLARFATARRRAIFPKAHRQPAEM</sequence>
<dbReference type="PANTHER" id="PTHR30477">
    <property type="entry name" value="ABC-TRANSPORTER METAL-BINDING PROTEIN"/>
    <property type="match status" value="1"/>
</dbReference>
<comment type="subcellular location">
    <subcellularLocation>
        <location evidence="6">Cell membrane</location>
        <topology evidence="6">Multi-pass membrane protein</topology>
    </subcellularLocation>
    <subcellularLocation>
        <location evidence="1">Membrane</location>
        <topology evidence="1">Multi-pass membrane protein</topology>
    </subcellularLocation>
</comment>
<evidence type="ECO:0000313" key="8">
    <source>
        <dbReference type="EMBL" id="SHK09459.1"/>
    </source>
</evidence>
<dbReference type="EMBL" id="FRAF01000008">
    <property type="protein sequence ID" value="SHK09459.1"/>
    <property type="molecule type" value="Genomic_DNA"/>
</dbReference>
<dbReference type="PANTHER" id="PTHR30477:SF13">
    <property type="entry name" value="IRON TRANSPORT SYSTEM MEMBRANE PROTEIN HI_0360-RELATED"/>
    <property type="match status" value="1"/>
</dbReference>
<comment type="similarity">
    <text evidence="2 6">Belongs to the ABC-3 integral membrane protein family.</text>
</comment>
<evidence type="ECO:0000256" key="2">
    <source>
        <dbReference type="ARBA" id="ARBA00008034"/>
    </source>
</evidence>
<evidence type="ECO:0000256" key="4">
    <source>
        <dbReference type="ARBA" id="ARBA00022989"/>
    </source>
</evidence>
<dbReference type="AlphaFoldDB" id="A0A1M6PNB8"/>
<dbReference type="InterPro" id="IPR037294">
    <property type="entry name" value="ABC_BtuC-like"/>
</dbReference>